<accession>A0A699K6G1</accession>
<name>A0A699K6G1_TANCI</name>
<evidence type="ECO:0000313" key="1">
    <source>
        <dbReference type="EMBL" id="GFA77362.1"/>
    </source>
</evidence>
<dbReference type="EMBL" id="BKCJ010485204">
    <property type="protein sequence ID" value="GFA77362.1"/>
    <property type="molecule type" value="Genomic_DNA"/>
</dbReference>
<sequence length="196" mass="21809">MLQVHGETIQVDRKGLLNSIIVKVKDTWLSSALSLRGPEILIDPGIPDGQVVQTVILNNAAFQADDLDAYDSDCDDAFTTKAVLRENLSNYGSDVLFEIKPTLYDGSVISSQHAVIPVIDDEETLILEEVSRSKMLAKQNDLILKEKKINTTLINYVELNQLSEDFGKRCVPQQELSAKQAFWLQTSNPNTETSDI</sequence>
<organism evidence="1">
    <name type="scientific">Tanacetum cinerariifolium</name>
    <name type="common">Dalmatian daisy</name>
    <name type="synonym">Chrysanthemum cinerariifolium</name>
    <dbReference type="NCBI Taxonomy" id="118510"/>
    <lineage>
        <taxon>Eukaryota</taxon>
        <taxon>Viridiplantae</taxon>
        <taxon>Streptophyta</taxon>
        <taxon>Embryophyta</taxon>
        <taxon>Tracheophyta</taxon>
        <taxon>Spermatophyta</taxon>
        <taxon>Magnoliopsida</taxon>
        <taxon>eudicotyledons</taxon>
        <taxon>Gunneridae</taxon>
        <taxon>Pentapetalae</taxon>
        <taxon>asterids</taxon>
        <taxon>campanulids</taxon>
        <taxon>Asterales</taxon>
        <taxon>Asteraceae</taxon>
        <taxon>Asteroideae</taxon>
        <taxon>Anthemideae</taxon>
        <taxon>Anthemidinae</taxon>
        <taxon>Tanacetum</taxon>
    </lineage>
</organism>
<comment type="caution">
    <text evidence="1">The sequence shown here is derived from an EMBL/GenBank/DDBJ whole genome shotgun (WGS) entry which is preliminary data.</text>
</comment>
<proteinExistence type="predicted"/>
<gene>
    <name evidence="1" type="ORF">Tci_649334</name>
</gene>
<protein>
    <submittedName>
        <fullName evidence="1">Uncharacterized protein</fullName>
    </submittedName>
</protein>
<dbReference type="AlphaFoldDB" id="A0A699K6G1"/>
<reference evidence="1" key="1">
    <citation type="journal article" date="2019" name="Sci. Rep.">
        <title>Draft genome of Tanacetum cinerariifolium, the natural source of mosquito coil.</title>
        <authorList>
            <person name="Yamashiro T."/>
            <person name="Shiraishi A."/>
            <person name="Satake H."/>
            <person name="Nakayama K."/>
        </authorList>
    </citation>
    <scope>NUCLEOTIDE SEQUENCE</scope>
</reference>